<feature type="non-terminal residue" evidence="2">
    <location>
        <position position="72"/>
    </location>
</feature>
<keyword evidence="3" id="KW-1185">Reference proteome</keyword>
<accession>A0A4R4TFP0</accession>
<dbReference type="RefSeq" id="WP_132819149.1">
    <property type="nucleotide sequence ID" value="NZ_SMKI01000185.1"/>
</dbReference>
<name>A0A4R4TFP0_9ACTN</name>
<evidence type="ECO:0000313" key="2">
    <source>
        <dbReference type="EMBL" id="TDC73743.1"/>
    </source>
</evidence>
<reference evidence="2 3" key="1">
    <citation type="submission" date="2019-03" db="EMBL/GenBank/DDBJ databases">
        <title>Draft genome sequences of novel Actinobacteria.</title>
        <authorList>
            <person name="Sahin N."/>
            <person name="Ay H."/>
            <person name="Saygin H."/>
        </authorList>
    </citation>
    <scope>NUCLEOTIDE SEQUENCE [LARGE SCALE GENOMIC DNA]</scope>
    <source>
        <strain evidence="2 3">DSM 41900</strain>
    </source>
</reference>
<dbReference type="Proteomes" id="UP000295345">
    <property type="component" value="Unassembled WGS sequence"/>
</dbReference>
<feature type="region of interest" description="Disordered" evidence="1">
    <location>
        <begin position="11"/>
        <end position="42"/>
    </location>
</feature>
<organism evidence="2 3">
    <name type="scientific">Streptomyces hainanensis</name>
    <dbReference type="NCBI Taxonomy" id="402648"/>
    <lineage>
        <taxon>Bacteria</taxon>
        <taxon>Bacillati</taxon>
        <taxon>Actinomycetota</taxon>
        <taxon>Actinomycetes</taxon>
        <taxon>Kitasatosporales</taxon>
        <taxon>Streptomycetaceae</taxon>
        <taxon>Streptomyces</taxon>
    </lineage>
</organism>
<comment type="caution">
    <text evidence="2">The sequence shown here is derived from an EMBL/GenBank/DDBJ whole genome shotgun (WGS) entry which is preliminary data.</text>
</comment>
<dbReference type="AlphaFoldDB" id="A0A4R4TFP0"/>
<gene>
    <name evidence="2" type="ORF">E1283_18305</name>
</gene>
<sequence length="72" mass="7484">MVTVVVLGAAGCGTADSLEPDGGPRPALTSDASPEEGPEPDHLATRMRRHADGLVLLSGAAPARQWRKPEQL</sequence>
<protein>
    <submittedName>
        <fullName evidence="2">Uncharacterized protein</fullName>
    </submittedName>
</protein>
<evidence type="ECO:0000313" key="3">
    <source>
        <dbReference type="Proteomes" id="UP000295345"/>
    </source>
</evidence>
<dbReference type="EMBL" id="SMKI01000185">
    <property type="protein sequence ID" value="TDC73743.1"/>
    <property type="molecule type" value="Genomic_DNA"/>
</dbReference>
<evidence type="ECO:0000256" key="1">
    <source>
        <dbReference type="SAM" id="MobiDB-lite"/>
    </source>
</evidence>
<proteinExistence type="predicted"/>